<name>A0A6A6G8Y3_9PEZI</name>
<dbReference type="EMBL" id="ML992509">
    <property type="protein sequence ID" value="KAF2222134.1"/>
    <property type="molecule type" value="Genomic_DNA"/>
</dbReference>
<keyword evidence="3" id="KW-1185">Reference proteome</keyword>
<dbReference type="OrthoDB" id="4158842at2759"/>
<evidence type="ECO:0000313" key="3">
    <source>
        <dbReference type="Proteomes" id="UP000799538"/>
    </source>
</evidence>
<protein>
    <submittedName>
        <fullName evidence="2">Uncharacterized protein</fullName>
    </submittedName>
</protein>
<accession>A0A6A6G8Y3</accession>
<evidence type="ECO:0000313" key="2">
    <source>
        <dbReference type="EMBL" id="KAF2222134.1"/>
    </source>
</evidence>
<proteinExistence type="predicted"/>
<sequence length="737" mass="84504">MPPMPHGGRFCTLCTDFVVQHCPRAIIQHYLDRHTIVIRRDPLFFLGLAPPNKQAVNEANELKFKTTSEDLGTAETSVLELRDVESDVPYQGEVPDEDLKNKIMRQNYRGGSKSTSSNYHVFATLLDQVWCCQVPCCGAVFSKTLTGLICGEQSCKTHGDLVSSLSREDFIRHAQEKHRSTTASLKAARPTKGPPSEDQLSKEWTSFTGTVDDATFQMYCRIPHDGNRFARYVTFSGRIPAIHNPYHIPIVAVETILSDTFMHIVSARKYVAWIRHKLAQHGLIDFRSLQAFLGADVDWDSTYCEASEDLYPEEDVTCIDPRNLDLTRSQWTCPWPNCKRQVEEYSHSRDVMSRHFINVHLGGFWFCYEPGCEYVTYTTLERLEKHRLYCHVGPEFQCGHLQCTEIQLDYVSSRGFRSDYRLQKHHEWIFSLWLRDGNGPYGDHLSHRTPSLTTSYLLPLDSEGSDTFFNTKQRDYRLRTNHMILAAQGVTLQQCDIQGIGWCQGFFHDQQWHRCPASAMLDIDTSTLIFVESHVAFTFAMSCDFCIHMLSRLPRPTARPPSIHHFITTESRQHRPRLGIGADVNDHQSFIRHIRQRPLELPGAAANFKRAIWRNPKQVFIVDFETTLPWGMLSVPLEVTIRTADGHIVVSCLINENGVTNQTFEEAIGVKQGMIYQQAERALRHLRRFRGARDAGVPRGCKSAREIVDILLAAGFGPQSFWVEYSVIFMWEQLRPR</sequence>
<organism evidence="2 3">
    <name type="scientific">Elsinoe ampelina</name>
    <dbReference type="NCBI Taxonomy" id="302913"/>
    <lineage>
        <taxon>Eukaryota</taxon>
        <taxon>Fungi</taxon>
        <taxon>Dikarya</taxon>
        <taxon>Ascomycota</taxon>
        <taxon>Pezizomycotina</taxon>
        <taxon>Dothideomycetes</taxon>
        <taxon>Dothideomycetidae</taxon>
        <taxon>Myriangiales</taxon>
        <taxon>Elsinoaceae</taxon>
        <taxon>Elsinoe</taxon>
    </lineage>
</organism>
<gene>
    <name evidence="2" type="ORF">BDZ85DRAFT_250978</name>
</gene>
<dbReference type="AlphaFoldDB" id="A0A6A6G8Y3"/>
<evidence type="ECO:0000256" key="1">
    <source>
        <dbReference type="SAM" id="MobiDB-lite"/>
    </source>
</evidence>
<reference evidence="3" key="1">
    <citation type="journal article" date="2020" name="Stud. Mycol.">
        <title>101 Dothideomycetes genomes: A test case for predicting lifestyles and emergence of pathogens.</title>
        <authorList>
            <person name="Haridas S."/>
            <person name="Albert R."/>
            <person name="Binder M."/>
            <person name="Bloem J."/>
            <person name="LaButti K."/>
            <person name="Salamov A."/>
            <person name="Andreopoulos B."/>
            <person name="Baker S."/>
            <person name="Barry K."/>
            <person name="Bills G."/>
            <person name="Bluhm B."/>
            <person name="Cannon C."/>
            <person name="Castanera R."/>
            <person name="Culley D."/>
            <person name="Daum C."/>
            <person name="Ezra D."/>
            <person name="Gonzalez J."/>
            <person name="Henrissat B."/>
            <person name="Kuo A."/>
            <person name="Liang C."/>
            <person name="Lipzen A."/>
            <person name="Lutzoni F."/>
            <person name="Magnuson J."/>
            <person name="Mondo S."/>
            <person name="Nolan M."/>
            <person name="Ohm R."/>
            <person name="Pangilinan J."/>
            <person name="Park H.-J."/>
            <person name="Ramirez L."/>
            <person name="Alfaro M."/>
            <person name="Sun H."/>
            <person name="Tritt A."/>
            <person name="Yoshinaga Y."/>
            <person name="Zwiers L.-H."/>
            <person name="Turgeon B."/>
            <person name="Goodwin S."/>
            <person name="Spatafora J."/>
            <person name="Crous P."/>
            <person name="Grigoriev I."/>
        </authorList>
    </citation>
    <scope>NUCLEOTIDE SEQUENCE [LARGE SCALE GENOMIC DNA]</scope>
    <source>
        <strain evidence="3">CECT 20119</strain>
    </source>
</reference>
<feature type="region of interest" description="Disordered" evidence="1">
    <location>
        <begin position="179"/>
        <end position="200"/>
    </location>
</feature>
<dbReference type="Proteomes" id="UP000799538">
    <property type="component" value="Unassembled WGS sequence"/>
</dbReference>